<dbReference type="GO" id="GO:0003677">
    <property type="term" value="F:DNA binding"/>
    <property type="evidence" value="ECO:0007669"/>
    <property type="project" value="UniProtKB-KW"/>
</dbReference>
<dbReference type="Proteomes" id="UP000011680">
    <property type="component" value="Unassembled WGS sequence"/>
</dbReference>
<dbReference type="EMBL" id="AOMF01000133">
    <property type="protein sequence ID" value="EMA54718.1"/>
    <property type="molecule type" value="Genomic_DNA"/>
</dbReference>
<dbReference type="OrthoDB" id="210698at2157"/>
<dbReference type="STRING" id="1227457.C451_06045"/>
<name>M0NAW8_9EURY</name>
<sequence>MVELRRTVVIKLDLPEGADESLRGTVDQFKHCANAASEWCWHGDDGYHVTSKAKAEQTLYADLKDETDLTANLVQKGIRRAVEAVKSGVSRLKNGGQTSRPTFSKPSVVYDKRSATFNEDHATLSTVDGRIHAEYILPDDLEGTPHRRYLLNDDYEPRMATLQYDADADEWFLHISLRSYDGDDTETGSSTEHTTVLGVDLGIDTIAATSTGKMWSGGYLNHRREQYQRVRGSLQRRGTQSAHRTIESIGGRETRWADDYLHCISKALVQEADAYDCDAIAFEELTHIRDQMPKAKKFHAWAFRRLYEYVEYKAEEYGINVVRINPAYTSQQCSKCGTTLEENRPNGDHRFECQKCGYAVHADYNAAKNIAMKHVRRRQKSIGGRPRVNVALKSGTVNANGRYSSTV</sequence>
<reference evidence="3 4" key="1">
    <citation type="journal article" date="2014" name="PLoS Genet.">
        <title>Phylogenetically driven sequencing of extremely halophilic archaea reveals strategies for static and dynamic osmo-response.</title>
        <authorList>
            <person name="Becker E.A."/>
            <person name="Seitzer P.M."/>
            <person name="Tritt A."/>
            <person name="Larsen D."/>
            <person name="Krusor M."/>
            <person name="Yao A.I."/>
            <person name="Wu D."/>
            <person name="Madern D."/>
            <person name="Eisen J.A."/>
            <person name="Darling A.E."/>
            <person name="Facciotti M.T."/>
        </authorList>
    </citation>
    <scope>NUCLEOTIDE SEQUENCE [LARGE SCALE GENOMIC DNA]</scope>
    <source>
        <strain evidence="3 4">JCM 13552</strain>
    </source>
</reference>
<dbReference type="InterPro" id="IPR010095">
    <property type="entry name" value="Cas12f1-like_TNB"/>
</dbReference>
<dbReference type="Pfam" id="PF07282">
    <property type="entry name" value="Cas12f1-like_TNB"/>
    <property type="match status" value="1"/>
</dbReference>
<proteinExistence type="predicted"/>
<dbReference type="NCBIfam" id="NF040570">
    <property type="entry name" value="guided_TnpB"/>
    <property type="match status" value="1"/>
</dbReference>
<dbReference type="PANTHER" id="PTHR30405">
    <property type="entry name" value="TRANSPOSASE"/>
    <property type="match status" value="1"/>
</dbReference>
<dbReference type="PANTHER" id="PTHR30405:SF26">
    <property type="entry name" value="TRANSPOSASE, PROBABLY IS605-TNPB FAMILY"/>
    <property type="match status" value="1"/>
</dbReference>
<evidence type="ECO:0000256" key="1">
    <source>
        <dbReference type="ARBA" id="ARBA00023125"/>
    </source>
</evidence>
<dbReference type="PATRIC" id="fig|1227457.3.peg.1064"/>
<keyword evidence="4" id="KW-1185">Reference proteome</keyword>
<dbReference type="InterPro" id="IPR051399">
    <property type="entry name" value="RNA-guided_DNA_endo/Transpos"/>
</dbReference>
<dbReference type="eggNOG" id="arCOG00679">
    <property type="taxonomic scope" value="Archaea"/>
</dbReference>
<protein>
    <submittedName>
        <fullName evidence="3">Transposase, is605 orfb family</fullName>
    </submittedName>
</protein>
<evidence type="ECO:0000259" key="2">
    <source>
        <dbReference type="Pfam" id="PF07282"/>
    </source>
</evidence>
<keyword evidence="1" id="KW-0238">DNA-binding</keyword>
<feature type="domain" description="Cas12f1-like TNB" evidence="2">
    <location>
        <begin position="303"/>
        <end position="370"/>
    </location>
</feature>
<dbReference type="NCBIfam" id="TIGR01766">
    <property type="entry name" value="IS200/IS605 family accessory protein TnpB-like domain"/>
    <property type="match status" value="1"/>
</dbReference>
<organism evidence="3 4">
    <name type="scientific">Halococcus thailandensis JCM 13552</name>
    <dbReference type="NCBI Taxonomy" id="1227457"/>
    <lineage>
        <taxon>Archaea</taxon>
        <taxon>Methanobacteriati</taxon>
        <taxon>Methanobacteriota</taxon>
        <taxon>Stenosarchaea group</taxon>
        <taxon>Halobacteria</taxon>
        <taxon>Halobacteriales</taxon>
        <taxon>Halococcaceae</taxon>
        <taxon>Halococcus</taxon>
    </lineage>
</organism>
<dbReference type="AlphaFoldDB" id="M0NAW8"/>
<accession>M0NAW8</accession>
<evidence type="ECO:0000313" key="3">
    <source>
        <dbReference type="EMBL" id="EMA54718.1"/>
    </source>
</evidence>
<dbReference type="RefSeq" id="WP_007738729.1">
    <property type="nucleotide sequence ID" value="NZ_AOMF01000133.1"/>
</dbReference>
<comment type="caution">
    <text evidence="3">The sequence shown here is derived from an EMBL/GenBank/DDBJ whole genome shotgun (WGS) entry which is preliminary data.</text>
</comment>
<evidence type="ECO:0000313" key="4">
    <source>
        <dbReference type="Proteomes" id="UP000011680"/>
    </source>
</evidence>
<gene>
    <name evidence="3" type="ORF">C451_06045</name>
</gene>